<protein>
    <recommendedName>
        <fullName evidence="2">Stage 0 sporulation protein A homolog</fullName>
    </recommendedName>
</protein>
<dbReference type="InterPro" id="IPR001789">
    <property type="entry name" value="Sig_transdc_resp-reg_receiver"/>
</dbReference>
<evidence type="ECO:0000256" key="2">
    <source>
        <dbReference type="ARBA" id="ARBA00018672"/>
    </source>
</evidence>
<keyword evidence="4 10" id="KW-0597">Phosphoprotein</keyword>
<feature type="domain" description="HTH araC/xylS-type" evidence="11">
    <location>
        <begin position="410"/>
        <end position="508"/>
    </location>
</feature>
<accession>A0ABS9MKV6</accession>
<dbReference type="PROSITE" id="PS50110">
    <property type="entry name" value="RESPONSE_REGULATORY"/>
    <property type="match status" value="1"/>
</dbReference>
<comment type="function">
    <text evidence="9">May play the central regulatory role in sporulation. It may be an element of the effector pathway responsible for the activation of sporulation genes in response to nutritional stress. Spo0A may act in concert with spo0H (a sigma factor) to control the expression of some genes that are critical to the sporulation process.</text>
</comment>
<proteinExistence type="predicted"/>
<evidence type="ECO:0000256" key="5">
    <source>
        <dbReference type="ARBA" id="ARBA00023012"/>
    </source>
</evidence>
<evidence type="ECO:0000256" key="3">
    <source>
        <dbReference type="ARBA" id="ARBA00022490"/>
    </source>
</evidence>
<gene>
    <name evidence="13" type="ORF">L0P57_10895</name>
</gene>
<evidence type="ECO:0000313" key="13">
    <source>
        <dbReference type="EMBL" id="MCG4611432.1"/>
    </source>
</evidence>
<evidence type="ECO:0000259" key="11">
    <source>
        <dbReference type="PROSITE" id="PS01124"/>
    </source>
</evidence>
<dbReference type="InterPro" id="IPR018060">
    <property type="entry name" value="HTH_AraC"/>
</dbReference>
<organism evidence="13 14">
    <name type="scientific">Anaeromassilibacillus senegalensis</name>
    <dbReference type="NCBI Taxonomy" id="1673717"/>
    <lineage>
        <taxon>Bacteria</taxon>
        <taxon>Bacillati</taxon>
        <taxon>Bacillota</taxon>
        <taxon>Clostridia</taxon>
        <taxon>Eubacteriales</taxon>
        <taxon>Acutalibacteraceae</taxon>
        <taxon>Anaeromassilibacillus</taxon>
    </lineage>
</organism>
<keyword evidence="3" id="KW-0963">Cytoplasm</keyword>
<dbReference type="SMART" id="SM00342">
    <property type="entry name" value="HTH_ARAC"/>
    <property type="match status" value="1"/>
</dbReference>
<dbReference type="Pfam" id="PF12833">
    <property type="entry name" value="HTH_18"/>
    <property type="match status" value="1"/>
</dbReference>
<keyword evidence="6" id="KW-0805">Transcription regulation</keyword>
<dbReference type="PANTHER" id="PTHR42713:SF3">
    <property type="entry name" value="TRANSCRIPTIONAL REGULATORY PROTEIN HPTR"/>
    <property type="match status" value="1"/>
</dbReference>
<dbReference type="SUPFAM" id="SSF52172">
    <property type="entry name" value="CheY-like"/>
    <property type="match status" value="1"/>
</dbReference>
<evidence type="ECO:0000259" key="12">
    <source>
        <dbReference type="PROSITE" id="PS50110"/>
    </source>
</evidence>
<keyword evidence="7" id="KW-0238">DNA-binding</keyword>
<dbReference type="InterPro" id="IPR009057">
    <property type="entry name" value="Homeodomain-like_sf"/>
</dbReference>
<feature type="modified residue" description="4-aspartylphosphate" evidence="10">
    <location>
        <position position="58"/>
    </location>
</feature>
<dbReference type="InterPro" id="IPR051552">
    <property type="entry name" value="HptR"/>
</dbReference>
<feature type="domain" description="Response regulatory" evidence="12">
    <location>
        <begin position="6"/>
        <end position="123"/>
    </location>
</feature>
<dbReference type="CDD" id="cd17536">
    <property type="entry name" value="REC_YesN-like"/>
    <property type="match status" value="1"/>
</dbReference>
<dbReference type="SUPFAM" id="SSF46689">
    <property type="entry name" value="Homeodomain-like"/>
    <property type="match status" value="2"/>
</dbReference>
<name>A0ABS9MKV6_9FIRM</name>
<dbReference type="PANTHER" id="PTHR42713">
    <property type="entry name" value="HISTIDINE KINASE-RELATED"/>
    <property type="match status" value="1"/>
</dbReference>
<evidence type="ECO:0000256" key="10">
    <source>
        <dbReference type="PROSITE-ProRule" id="PRU00169"/>
    </source>
</evidence>
<dbReference type="InterPro" id="IPR011006">
    <property type="entry name" value="CheY-like_superfamily"/>
</dbReference>
<reference evidence="13 14" key="1">
    <citation type="submission" date="2022-01" db="EMBL/GenBank/DDBJ databases">
        <title>Collection of gut derived symbiotic bacterial strains cultured from healthy donors.</title>
        <authorList>
            <person name="Lin H."/>
            <person name="Kohout C."/>
            <person name="Waligurski E."/>
            <person name="Pamer E.G."/>
        </authorList>
    </citation>
    <scope>NUCLEOTIDE SEQUENCE [LARGE SCALE GENOMIC DNA]</scope>
    <source>
        <strain evidence="13 14">DFI.7.58</strain>
    </source>
</reference>
<dbReference type="Proteomes" id="UP001298681">
    <property type="component" value="Unassembled WGS sequence"/>
</dbReference>
<evidence type="ECO:0000313" key="14">
    <source>
        <dbReference type="Proteomes" id="UP001298681"/>
    </source>
</evidence>
<evidence type="ECO:0000256" key="9">
    <source>
        <dbReference type="ARBA" id="ARBA00024867"/>
    </source>
</evidence>
<comment type="caution">
    <text evidence="13">The sequence shown here is derived from an EMBL/GenBank/DDBJ whole genome shotgun (WGS) entry which is preliminary data.</text>
</comment>
<keyword evidence="14" id="KW-1185">Reference proteome</keyword>
<evidence type="ECO:0000256" key="8">
    <source>
        <dbReference type="ARBA" id="ARBA00023163"/>
    </source>
</evidence>
<dbReference type="Gene3D" id="1.10.10.60">
    <property type="entry name" value="Homeodomain-like"/>
    <property type="match status" value="2"/>
</dbReference>
<keyword evidence="5" id="KW-0902">Two-component regulatory system</keyword>
<dbReference type="PROSITE" id="PS01124">
    <property type="entry name" value="HTH_ARAC_FAMILY_2"/>
    <property type="match status" value="1"/>
</dbReference>
<dbReference type="SMART" id="SM00448">
    <property type="entry name" value="REC"/>
    <property type="match status" value="1"/>
</dbReference>
<evidence type="ECO:0000256" key="1">
    <source>
        <dbReference type="ARBA" id="ARBA00004496"/>
    </source>
</evidence>
<dbReference type="Pfam" id="PF00072">
    <property type="entry name" value="Response_reg"/>
    <property type="match status" value="1"/>
</dbReference>
<sequence length="521" mass="58949">MSTYCRILIVEDEYLTRQGIKGMIHWEQEGFQIVGEASNGEEALARIEELKPQIVLTDVVMLVMDGIALTQAIQERYPEIRVIVLSGYSDFEYVKSIFQHGAVDYILKPTLNQQELLATLCKAAGQIPDFVLTRGGGDSFESVINQALSGFPAPDALEKLRKVFPYPHFFLVGMNVPYVLGNAANLSREAGILAAGAEEFLPGVTARVATIDRKFLLMIVNYAAEPYRSLTERVRKLVAAVRVKSPRAFYVYTREFSGLGLLKETYTRLAALSRQRFYCRDVFIQGEDAFAPAAAEPFDAARFNALVRASDMRQALEQLDAWLRRAVDRHAPGEFELKSLVQDALYQMLAFWEESGMDAERIASLKRDCFIRISEAKFAEDLLEAFGCIRADFLTLFEERAPRQGKRSVQEILDYVEEHCAEALTLNDVAKRFNFNYSYLSSYFSANSREGFSEYLNRARIRRAEELLRKGDIPVSEVCGMVGYGDHSYFCKVFKKFTGKTPSEFRRQCGAAVGGKRWKKS</sequence>
<comment type="subcellular location">
    <subcellularLocation>
        <location evidence="1">Cytoplasm</location>
    </subcellularLocation>
</comment>
<dbReference type="RefSeq" id="WP_237967011.1">
    <property type="nucleotide sequence ID" value="NZ_JAKNHQ010000015.1"/>
</dbReference>
<dbReference type="InterPro" id="IPR020449">
    <property type="entry name" value="Tscrpt_reg_AraC-type_HTH"/>
</dbReference>
<dbReference type="Gene3D" id="3.40.50.2300">
    <property type="match status" value="1"/>
</dbReference>
<evidence type="ECO:0000256" key="7">
    <source>
        <dbReference type="ARBA" id="ARBA00023125"/>
    </source>
</evidence>
<dbReference type="PRINTS" id="PR00032">
    <property type="entry name" value="HTHARAC"/>
</dbReference>
<evidence type="ECO:0000256" key="4">
    <source>
        <dbReference type="ARBA" id="ARBA00022553"/>
    </source>
</evidence>
<dbReference type="EMBL" id="JAKNHQ010000015">
    <property type="protein sequence ID" value="MCG4611432.1"/>
    <property type="molecule type" value="Genomic_DNA"/>
</dbReference>
<keyword evidence="8" id="KW-0804">Transcription</keyword>
<evidence type="ECO:0000256" key="6">
    <source>
        <dbReference type="ARBA" id="ARBA00023015"/>
    </source>
</evidence>